<sequence length="57" mass="5991">MTEVCEVWSTGQLAALVIGTTALASAALLAVILGCVWLAHTWPGPVRDADTPQIPQF</sequence>
<gene>
    <name evidence="2" type="primary">31</name>
    <name evidence="2" type="ORF">PBI_JUSTASIGH_31</name>
</gene>
<dbReference type="EMBL" id="PP750961">
    <property type="protein sequence ID" value="XCH43014.1"/>
    <property type="molecule type" value="Genomic_DNA"/>
</dbReference>
<keyword evidence="1" id="KW-1133">Transmembrane helix</keyword>
<keyword evidence="1" id="KW-0812">Transmembrane</keyword>
<protein>
    <recommendedName>
        <fullName evidence="3">Minor tail protein</fullName>
    </recommendedName>
</protein>
<feature type="transmembrane region" description="Helical" evidence="1">
    <location>
        <begin position="12"/>
        <end position="39"/>
    </location>
</feature>
<name>A0AAU8GLZ9_9CAUD</name>
<evidence type="ECO:0000256" key="1">
    <source>
        <dbReference type="SAM" id="Phobius"/>
    </source>
</evidence>
<accession>A0AAU8GLZ9</accession>
<evidence type="ECO:0008006" key="3">
    <source>
        <dbReference type="Google" id="ProtNLM"/>
    </source>
</evidence>
<organism evidence="2">
    <name type="scientific">Mycobacterium phage JustASigh</name>
    <dbReference type="NCBI Taxonomy" id="3158894"/>
    <lineage>
        <taxon>Viruses</taxon>
        <taxon>Duplodnaviria</taxon>
        <taxon>Heunggongvirae</taxon>
        <taxon>Uroviricota</taxon>
        <taxon>Caudoviricetes</taxon>
    </lineage>
</organism>
<keyword evidence="1" id="KW-0472">Membrane</keyword>
<evidence type="ECO:0000313" key="2">
    <source>
        <dbReference type="EMBL" id="XCH43014.1"/>
    </source>
</evidence>
<proteinExistence type="predicted"/>
<reference evidence="2" key="1">
    <citation type="submission" date="2024-04" db="EMBL/GenBank/DDBJ databases">
        <authorList>
            <person name="Asai D.J."/>
            <person name="Lewis C.M."/>
            <person name="Viland M.D."/>
            <person name="Garlena R.A."/>
            <person name="Russell D.A."/>
            <person name="Jacobs-Sera D."/>
            <person name="Hatfull G.F."/>
        </authorList>
    </citation>
    <scope>NUCLEOTIDE SEQUENCE</scope>
</reference>